<feature type="transmembrane region" description="Helical" evidence="2">
    <location>
        <begin position="40"/>
        <end position="61"/>
    </location>
</feature>
<name>A0A1M7TSU9_9RHOB</name>
<evidence type="ECO:0000256" key="1">
    <source>
        <dbReference type="SAM" id="MobiDB-lite"/>
    </source>
</evidence>
<dbReference type="STRING" id="1189325.SAMN04488119_10919"/>
<feature type="region of interest" description="Disordered" evidence="1">
    <location>
        <begin position="181"/>
        <end position="219"/>
    </location>
</feature>
<evidence type="ECO:0000313" key="3">
    <source>
        <dbReference type="EMBL" id="SHN73795.1"/>
    </source>
</evidence>
<proteinExistence type="predicted"/>
<organism evidence="3 4">
    <name type="scientific">Oceanicella actignis</name>
    <dbReference type="NCBI Taxonomy" id="1189325"/>
    <lineage>
        <taxon>Bacteria</taxon>
        <taxon>Pseudomonadati</taxon>
        <taxon>Pseudomonadota</taxon>
        <taxon>Alphaproteobacteria</taxon>
        <taxon>Rhodobacterales</taxon>
        <taxon>Paracoccaceae</taxon>
        <taxon>Oceanicella</taxon>
    </lineage>
</organism>
<feature type="compositionally biased region" description="Low complexity" evidence="1">
    <location>
        <begin position="208"/>
        <end position="218"/>
    </location>
</feature>
<dbReference type="OrthoDB" id="7833467at2"/>
<dbReference type="EMBL" id="FRDL01000009">
    <property type="protein sequence ID" value="SHN73795.1"/>
    <property type="molecule type" value="Genomic_DNA"/>
</dbReference>
<feature type="region of interest" description="Disordered" evidence="1">
    <location>
        <begin position="1"/>
        <end position="24"/>
    </location>
</feature>
<evidence type="ECO:0000256" key="2">
    <source>
        <dbReference type="SAM" id="Phobius"/>
    </source>
</evidence>
<evidence type="ECO:0000313" key="4">
    <source>
        <dbReference type="Proteomes" id="UP000184066"/>
    </source>
</evidence>
<feature type="transmembrane region" description="Helical" evidence="2">
    <location>
        <begin position="73"/>
        <end position="96"/>
    </location>
</feature>
<dbReference type="Proteomes" id="UP000184066">
    <property type="component" value="Unassembled WGS sequence"/>
</dbReference>
<dbReference type="RefSeq" id="WP_072748047.1">
    <property type="nucleotide sequence ID" value="NZ_FOHL01000009.1"/>
</dbReference>
<protein>
    <submittedName>
        <fullName evidence="3">Uncharacterized protein</fullName>
    </submittedName>
</protein>
<feature type="compositionally biased region" description="Low complexity" evidence="1">
    <location>
        <begin position="181"/>
        <end position="201"/>
    </location>
</feature>
<sequence>MSDKPDPGSDQGRAAPDAQPPAPAADLALPGRGARLRAGALWAVVWTLVGGALGQGAAMALERSGLGPIGPGGVAALGLALSAPWAVMLAAAAVMARIDETARRVSALHRQLSRIQADLPRRAARAFEADPGKELARAMAGAAREALDAERAAMARAIAEIGETQRRLDAVARALGDGRAAAPASSSAGQAAAHAQAAASAEQVERQPAPGAARAPAPTDEAQAVLPLADERAAPGWPTIVAALEFPRDESDAAGFAALEAAVRDPVLSELLQAAEDTLTLLAQHGLYAEDLSVNIAPFEDWARFAAGARGPEVAAVGGVRNPEAVEAVRRLIRSDPIFRDTAMHLMRRFDRVLRRAVDDPEGAAHASALADTRTGRAFMLVAQAMGVFD</sequence>
<keyword evidence="4" id="KW-1185">Reference proteome</keyword>
<accession>A0A1M7TSU9</accession>
<reference evidence="3 4" key="1">
    <citation type="submission" date="2016-12" db="EMBL/GenBank/DDBJ databases">
        <authorList>
            <person name="Song W.-J."/>
            <person name="Kurnit D.M."/>
        </authorList>
    </citation>
    <scope>NUCLEOTIDE SEQUENCE [LARGE SCALE GENOMIC DNA]</scope>
    <source>
        <strain evidence="3 4">CGMCC 1.10808</strain>
    </source>
</reference>
<keyword evidence="2" id="KW-0472">Membrane</keyword>
<dbReference type="AlphaFoldDB" id="A0A1M7TSU9"/>
<gene>
    <name evidence="3" type="ORF">SAMN05216200_109103</name>
</gene>
<keyword evidence="2" id="KW-1133">Transmembrane helix</keyword>
<keyword evidence="2" id="KW-0812">Transmembrane</keyword>